<accession>A0A433KFF4</accession>
<organism evidence="3 4">
    <name type="scientific">Vreelandella andesensis</name>
    <dbReference type="NCBI Taxonomy" id="447567"/>
    <lineage>
        <taxon>Bacteria</taxon>
        <taxon>Pseudomonadati</taxon>
        <taxon>Pseudomonadota</taxon>
        <taxon>Gammaproteobacteria</taxon>
        <taxon>Oceanospirillales</taxon>
        <taxon>Halomonadaceae</taxon>
        <taxon>Vreelandella</taxon>
    </lineage>
</organism>
<evidence type="ECO:0008006" key="5">
    <source>
        <dbReference type="Google" id="ProtNLM"/>
    </source>
</evidence>
<dbReference type="OrthoDB" id="6433631at2"/>
<name>A0A433KFF4_9GAMM</name>
<protein>
    <recommendedName>
        <fullName evidence="5">RcnB family protein</fullName>
    </recommendedName>
</protein>
<dbReference type="Proteomes" id="UP000287336">
    <property type="component" value="Unassembled WGS sequence"/>
</dbReference>
<gene>
    <name evidence="3" type="ORF">ELY33_15595</name>
</gene>
<evidence type="ECO:0000256" key="1">
    <source>
        <dbReference type="SAM" id="MobiDB-lite"/>
    </source>
</evidence>
<dbReference type="RefSeq" id="WP_126948823.1">
    <property type="nucleotide sequence ID" value="NZ_RZHG01000028.1"/>
</dbReference>
<keyword evidence="2" id="KW-0732">Signal</keyword>
<sequence>MKSIPLSACLLVCTLFWQVAAVAQPAHAPAHGARDNSARDNSARDNGAHAERQRGGQDIGRHERRHRDERTVDLPRINERELLRLLRHYDAPRAQPLPPGIQRNVERGRPLPPGIAKRFDGPLASQLPQYPGYEWERVGADVVLIEAATRVVVDVLVDALL</sequence>
<feature type="signal peptide" evidence="2">
    <location>
        <begin position="1"/>
        <end position="23"/>
    </location>
</feature>
<dbReference type="AlphaFoldDB" id="A0A433KFF4"/>
<feature type="compositionally biased region" description="Basic and acidic residues" evidence="1">
    <location>
        <begin position="32"/>
        <end position="72"/>
    </location>
</feature>
<dbReference type="NCBIfam" id="NF040487">
    <property type="entry name" value="T3SS_CigR_fam"/>
    <property type="match status" value="1"/>
</dbReference>
<feature type="chain" id="PRO_5019580179" description="RcnB family protein" evidence="2">
    <location>
        <begin position="24"/>
        <end position="161"/>
    </location>
</feature>
<evidence type="ECO:0000313" key="3">
    <source>
        <dbReference type="EMBL" id="RUR27322.1"/>
    </source>
</evidence>
<proteinExistence type="predicted"/>
<keyword evidence="4" id="KW-1185">Reference proteome</keyword>
<dbReference type="Gene3D" id="3.10.450.160">
    <property type="entry name" value="inner membrane protein cigr"/>
    <property type="match status" value="1"/>
</dbReference>
<comment type="caution">
    <text evidence="3">The sequence shown here is derived from an EMBL/GenBank/DDBJ whole genome shotgun (WGS) entry which is preliminary data.</text>
</comment>
<feature type="region of interest" description="Disordered" evidence="1">
    <location>
        <begin position="29"/>
        <end position="72"/>
    </location>
</feature>
<evidence type="ECO:0000313" key="4">
    <source>
        <dbReference type="Proteomes" id="UP000287336"/>
    </source>
</evidence>
<evidence type="ECO:0000256" key="2">
    <source>
        <dbReference type="SAM" id="SignalP"/>
    </source>
</evidence>
<dbReference type="EMBL" id="RZHG01000028">
    <property type="protein sequence ID" value="RUR27322.1"/>
    <property type="molecule type" value="Genomic_DNA"/>
</dbReference>
<reference evidence="3 4" key="1">
    <citation type="submission" date="2018-12" db="EMBL/GenBank/DDBJ databases">
        <title>three novel Halomonas strain isolated from plants.</title>
        <authorList>
            <person name="Sun C."/>
        </authorList>
    </citation>
    <scope>NUCLEOTIDE SEQUENCE [LARGE SCALE GENOMIC DNA]</scope>
    <source>
        <strain evidence="3 4">DSM 19434</strain>
    </source>
</reference>